<accession>A0A2I2G9Z5</accession>
<gene>
    <name evidence="2" type="ORF">P170DRAFT_426575</name>
</gene>
<organism evidence="2 3">
    <name type="scientific">Aspergillus steynii IBT 23096</name>
    <dbReference type="NCBI Taxonomy" id="1392250"/>
    <lineage>
        <taxon>Eukaryota</taxon>
        <taxon>Fungi</taxon>
        <taxon>Dikarya</taxon>
        <taxon>Ascomycota</taxon>
        <taxon>Pezizomycotina</taxon>
        <taxon>Eurotiomycetes</taxon>
        <taxon>Eurotiomycetidae</taxon>
        <taxon>Eurotiales</taxon>
        <taxon>Aspergillaceae</taxon>
        <taxon>Aspergillus</taxon>
        <taxon>Aspergillus subgen. Circumdati</taxon>
    </lineage>
</organism>
<evidence type="ECO:0000256" key="1">
    <source>
        <dbReference type="SAM" id="MobiDB-lite"/>
    </source>
</evidence>
<dbReference type="Proteomes" id="UP000234275">
    <property type="component" value="Unassembled WGS sequence"/>
</dbReference>
<dbReference type="RefSeq" id="XP_024705002.1">
    <property type="nucleotide sequence ID" value="XM_024847719.1"/>
</dbReference>
<dbReference type="OrthoDB" id="3485856at2759"/>
<dbReference type="GeneID" id="36555418"/>
<comment type="caution">
    <text evidence="2">The sequence shown here is derived from an EMBL/GenBank/DDBJ whole genome shotgun (WGS) entry which is preliminary data.</text>
</comment>
<keyword evidence="3" id="KW-1185">Reference proteome</keyword>
<dbReference type="VEuPathDB" id="FungiDB:P170DRAFT_426575"/>
<dbReference type="AlphaFoldDB" id="A0A2I2G9Z5"/>
<reference evidence="2 3" key="1">
    <citation type="submission" date="2016-12" db="EMBL/GenBank/DDBJ databases">
        <title>The genomes of Aspergillus section Nigri reveals drivers in fungal speciation.</title>
        <authorList>
            <consortium name="DOE Joint Genome Institute"/>
            <person name="Vesth T.C."/>
            <person name="Nybo J."/>
            <person name="Theobald S."/>
            <person name="Brandl J."/>
            <person name="Frisvad J.C."/>
            <person name="Nielsen K.F."/>
            <person name="Lyhne E.K."/>
            <person name="Kogle M.E."/>
            <person name="Kuo A."/>
            <person name="Riley R."/>
            <person name="Clum A."/>
            <person name="Nolan M."/>
            <person name="Lipzen A."/>
            <person name="Salamov A."/>
            <person name="Henrissat B."/>
            <person name="Wiebenga A."/>
            <person name="De Vries R.P."/>
            <person name="Grigoriev I.V."/>
            <person name="Mortensen U.H."/>
            <person name="Andersen M.R."/>
            <person name="Baker S.E."/>
        </authorList>
    </citation>
    <scope>NUCLEOTIDE SEQUENCE [LARGE SCALE GENOMIC DNA]</scope>
    <source>
        <strain evidence="2 3">IBT 23096</strain>
    </source>
</reference>
<name>A0A2I2G9Z5_9EURO</name>
<protein>
    <submittedName>
        <fullName evidence="2">Uncharacterized protein</fullName>
    </submittedName>
</protein>
<feature type="region of interest" description="Disordered" evidence="1">
    <location>
        <begin position="342"/>
        <end position="391"/>
    </location>
</feature>
<feature type="region of interest" description="Disordered" evidence="1">
    <location>
        <begin position="1"/>
        <end position="28"/>
    </location>
</feature>
<feature type="compositionally biased region" description="Polar residues" evidence="1">
    <location>
        <begin position="17"/>
        <end position="28"/>
    </location>
</feature>
<evidence type="ECO:0000313" key="2">
    <source>
        <dbReference type="EMBL" id="PLB49700.1"/>
    </source>
</evidence>
<evidence type="ECO:0000313" key="3">
    <source>
        <dbReference type="Proteomes" id="UP000234275"/>
    </source>
</evidence>
<proteinExistence type="predicted"/>
<sequence length="391" mass="44245">MAESVAVPKDSMEDSCDTNTHEATPLDSYTSLPLISPALAERCQRPTSFNADNVLRVFQDLQNHNPASLQGGKKTIELQLDQYRQVVRALDCDRPLHDHVSDKVRWDYDPENALLAFRMPTPVHDFFATSVAGEICKQLERIARGKDAAGEFAERIANGGSSRIFLKEGSFDGHPTDLEAFPQRQPDTQFQHRDAAYPGIVLEVSYSQNAKDMWKLARQYILCSNGDIKAVIGIDLNYDGTKESTLSLWRPSYIHEEGEDLDILDIQQEINSQPFRAQDGSYVNQAQDIHLYLSDFAPDEISGSFQGVHLEINYGKLARFLNSAEKMNEVRESCSGIKSKRKIRKRKLSSSSAEEIKSADEAKHRLREEKDAERSTAHDKDFVPLTRRRKK</sequence>
<feature type="compositionally biased region" description="Basic and acidic residues" evidence="1">
    <location>
        <begin position="354"/>
        <end position="382"/>
    </location>
</feature>
<dbReference type="STRING" id="1392250.A0A2I2G9Z5"/>
<dbReference type="EMBL" id="MSFO01000004">
    <property type="protein sequence ID" value="PLB49700.1"/>
    <property type="molecule type" value="Genomic_DNA"/>
</dbReference>